<name>A0A3P3DGS1_9RHOB</name>
<sequence length="842" mass="91045">MAVQRVVIVLPSFAEEDVENALLTFARSFEVSDILLLSSDEKAIGNKALAALKRLPRFRFPDISGGDEAAADLLRQGDLLVLTGHEGRNSAAGLRRALTARALQLGLPVCANLPMDSGLAAALAGFLPAADALAPAVRTGAPRPKTGAAVRQDEVVAALYKAGRDMALRLQKDERQPWRAPMRWLRYMSVSALTLLTPWLSEKARLRLQERAGKLRPTRHALAWEAMVNTLHGMSYEPAPFIPLSRKLPYKTLKTLSKITASISPRRSERFARSARKRNPAAAMGHNSLGSLFSYLQEFPDVPANRHRRILVSDYRLPRADLSAGERATLGVVRDLCDFGFEVTFLPADLQDVAPYRAELEALGAKVITRADGYDLAADYIAEHGYRYGAYYLVRIDVVEALLDTIRRISPEAPVIFHAPDLYFLREERAAQLSGDPQEAKSAAETRRRETAVMKAVDHVLLVSPAEVPHVEQIIDRKKITVFPALYSEVVENPAGFPGRRHFFFLGGFGHPPNVHGVKWFVANVWPLVHRALPDAEFHIIGAEATAEVLALGGTPGVKVIGYVADLDPLLQSYRVSTASLLFGAGIKGKVSMAMGAGIPNVLTGIAAEGMGIIDGVHALVRDDPAEFAAACVRLYQDEALWVSVAKAGAELVDDSFGDRANRISALHLLDRTGVLPQSLYAGFAEELAPRAFRPEEAPDLSVVLAAHHRPSVTKRALAALQIALKGRQAEVIVTGSSADEAAFQAESPVAGLHWQTGGADPFGLALARAKAGSLLLLAPETILMPGAVARLFEKEGGPGVTVFDDHGIAVMSDVSALADRLAVGDRRLFVDQALLQKGLRS</sequence>
<dbReference type="Pfam" id="PF13692">
    <property type="entry name" value="Glyco_trans_1_4"/>
    <property type="match status" value="1"/>
</dbReference>
<dbReference type="SUPFAM" id="SSF53756">
    <property type="entry name" value="UDP-Glycosyltransferase/glycogen phosphorylase"/>
    <property type="match status" value="1"/>
</dbReference>
<reference evidence="1 2" key="1">
    <citation type="submission" date="2018-11" db="EMBL/GenBank/DDBJ databases">
        <title>Gemmobacter sp. nov., YIM 102744-1 draft genome.</title>
        <authorList>
            <person name="Li G."/>
            <person name="Jiang Y."/>
        </authorList>
    </citation>
    <scope>NUCLEOTIDE SEQUENCE [LARGE SCALE GENOMIC DNA]</scope>
    <source>
        <strain evidence="1 2">YIM 102744-1</strain>
    </source>
</reference>
<dbReference type="OrthoDB" id="5291101at2"/>
<dbReference type="AlphaFoldDB" id="A0A3P3DGS1"/>
<proteinExistence type="predicted"/>
<dbReference type="Proteomes" id="UP000282125">
    <property type="component" value="Unassembled WGS sequence"/>
</dbReference>
<organism evidence="1 2">
    <name type="scientific">Falsigemmobacter faecalis</name>
    <dbReference type="NCBI Taxonomy" id="2488730"/>
    <lineage>
        <taxon>Bacteria</taxon>
        <taxon>Pseudomonadati</taxon>
        <taxon>Pseudomonadota</taxon>
        <taxon>Alphaproteobacteria</taxon>
        <taxon>Rhodobacterales</taxon>
        <taxon>Paracoccaceae</taxon>
        <taxon>Falsigemmobacter</taxon>
    </lineage>
</organism>
<protein>
    <submittedName>
        <fullName evidence="1">Glycosyltransferase</fullName>
    </submittedName>
</protein>
<dbReference type="GO" id="GO:0016740">
    <property type="term" value="F:transferase activity"/>
    <property type="evidence" value="ECO:0007669"/>
    <property type="project" value="UniProtKB-KW"/>
</dbReference>
<accession>A0A3P3DGS1</accession>
<dbReference type="EMBL" id="RRAZ01000018">
    <property type="protein sequence ID" value="RRH73460.1"/>
    <property type="molecule type" value="Genomic_DNA"/>
</dbReference>
<dbReference type="RefSeq" id="WP_124965466.1">
    <property type="nucleotide sequence ID" value="NZ_RRAZ01000018.1"/>
</dbReference>
<keyword evidence="1" id="KW-0808">Transferase</keyword>
<gene>
    <name evidence="1" type="ORF">EG244_13210</name>
</gene>
<dbReference type="Gene3D" id="3.40.50.2000">
    <property type="entry name" value="Glycogen Phosphorylase B"/>
    <property type="match status" value="1"/>
</dbReference>
<evidence type="ECO:0000313" key="1">
    <source>
        <dbReference type="EMBL" id="RRH73460.1"/>
    </source>
</evidence>
<comment type="caution">
    <text evidence="1">The sequence shown here is derived from an EMBL/GenBank/DDBJ whole genome shotgun (WGS) entry which is preliminary data.</text>
</comment>
<keyword evidence="2" id="KW-1185">Reference proteome</keyword>
<evidence type="ECO:0000313" key="2">
    <source>
        <dbReference type="Proteomes" id="UP000282125"/>
    </source>
</evidence>
<dbReference type="CDD" id="cd03801">
    <property type="entry name" value="GT4_PimA-like"/>
    <property type="match status" value="1"/>
</dbReference>